<dbReference type="Gene3D" id="3.30.10.20">
    <property type="match status" value="2"/>
</dbReference>
<dbReference type="PROSITE" id="PS51178">
    <property type="entry name" value="PASTA"/>
    <property type="match status" value="2"/>
</dbReference>
<dbReference type="NCBIfam" id="TIGR02214">
    <property type="entry name" value="spoVD_pbp"/>
    <property type="match status" value="1"/>
</dbReference>
<evidence type="ECO:0000256" key="2">
    <source>
        <dbReference type="ARBA" id="ARBA00007171"/>
    </source>
</evidence>
<comment type="caution">
    <text evidence="5">The sequence shown here is derived from an EMBL/GenBank/DDBJ whole genome shotgun (WGS) entry which is preliminary data.</text>
</comment>
<keyword evidence="6" id="KW-1185">Reference proteome</keyword>
<evidence type="ECO:0000256" key="1">
    <source>
        <dbReference type="ARBA" id="ARBA00004370"/>
    </source>
</evidence>
<dbReference type="InterPro" id="IPR012338">
    <property type="entry name" value="Beta-lactam/transpept-like"/>
</dbReference>
<sequence>MLLIVSIFVLGLTIRLGYIQIVKGEELKKEALEQWTRDIPVKAKRGTIYDRKGKKLAISISTNTVWCRPADIENPKETAKIVANILEMDENEVLEKLTKKQSVVRVKMWIDKEKADALRKENLKGIEIVDDNKRYYPFGNFASYILGHTNIDQVGQYGVEKTYNKYLTGTPGRWIKTADAVGRQLPYENEKFYEPENGLNLVLTIDETIQHFAEKAALEALVKNKAKKVSIIVMEPKTGDILAMASKPDYDPNNPREPLNEKLKEEWAKLPVNEQIKKWYDMWRNFPINDSYEPGSTFKIITAAAGLEEGVVTPTSQFYCDGFITSVEGARLKCWRYYNPHGSETFVEGVQNSCNEVFVAVGQRLGKENMLKYIKGFGFGEKTGIDLTGEQSGIIPRSADSMREVNLATISYGQGIAVTPIQLITAISAVANGGKLMEPRIVKELIDQDGNIIEKFKPEVRRKVISEETSKTLLKILETVVSTGTGKKAYVPGYRVGGKTGTAQKVINGRYADGKYIASFVAIAPVNDPKIAVLAVIDEPSNGEYYGGRIAAPVAGQVVKETLSYLDVEPQFTEEEKEKFNEKNVVVPDVRNKTLREAGRILLRLGLDYNTETLNVEKDSVVIDQFPLPGTKVNKDSLVELYVKTKRKESNEIVVPNLTGKSRQEVIKILNKLNLRFNFKGEGKAVSQTPKPGTKVDFNALVKVEFDRIDQ</sequence>
<dbReference type="InterPro" id="IPR011927">
    <property type="entry name" value="SpoVD_pbp"/>
</dbReference>
<reference evidence="5 6" key="1">
    <citation type="submission" date="2016-08" db="EMBL/GenBank/DDBJ databases">
        <title>Novel Firmicutes and Novel Genomes.</title>
        <authorList>
            <person name="Poppleton D.I."/>
            <person name="Gribaldo S."/>
        </authorList>
    </citation>
    <scope>NUCLEOTIDE SEQUENCE [LARGE SCALE GENOMIC DNA]</scope>
    <source>
        <strain evidence="5 6">CTT3</strain>
    </source>
</reference>
<dbReference type="Pfam" id="PF03793">
    <property type="entry name" value="PASTA"/>
    <property type="match status" value="2"/>
</dbReference>
<dbReference type="PANTHER" id="PTHR30627:SF1">
    <property type="entry name" value="PEPTIDOGLYCAN D,D-TRANSPEPTIDASE FTSI"/>
    <property type="match status" value="1"/>
</dbReference>
<dbReference type="SUPFAM" id="SSF56601">
    <property type="entry name" value="beta-lactamase/transpeptidase-like"/>
    <property type="match status" value="1"/>
</dbReference>
<dbReference type="SUPFAM" id="SSF54184">
    <property type="entry name" value="Penicillin-binding protein 2x (pbp-2x), c-terminal domain"/>
    <property type="match status" value="1"/>
</dbReference>
<name>A0A419TBC1_9FIRM</name>
<dbReference type="AlphaFoldDB" id="A0A419TBC1"/>
<feature type="domain" description="PASTA" evidence="4">
    <location>
        <begin position="649"/>
        <end position="708"/>
    </location>
</feature>
<dbReference type="GO" id="GO:0008658">
    <property type="term" value="F:penicillin binding"/>
    <property type="evidence" value="ECO:0007669"/>
    <property type="project" value="InterPro"/>
</dbReference>
<evidence type="ECO:0000259" key="4">
    <source>
        <dbReference type="PROSITE" id="PS51178"/>
    </source>
</evidence>
<gene>
    <name evidence="5" type="ORF">BET03_00230</name>
</gene>
<accession>A0A419TBC1</accession>
<comment type="similarity">
    <text evidence="2">Belongs to the transpeptidase family.</text>
</comment>
<dbReference type="GO" id="GO:0071555">
    <property type="term" value="P:cell wall organization"/>
    <property type="evidence" value="ECO:0007669"/>
    <property type="project" value="TreeGrafter"/>
</dbReference>
<feature type="domain" description="PASTA" evidence="4">
    <location>
        <begin position="581"/>
        <end position="645"/>
    </location>
</feature>
<evidence type="ECO:0000313" key="5">
    <source>
        <dbReference type="EMBL" id="RKD34755.1"/>
    </source>
</evidence>
<dbReference type="InterPro" id="IPR036138">
    <property type="entry name" value="PBP_dimer_sf"/>
</dbReference>
<dbReference type="EMBL" id="MCIB01000001">
    <property type="protein sequence ID" value="RKD34755.1"/>
    <property type="molecule type" value="Genomic_DNA"/>
</dbReference>
<dbReference type="Pfam" id="PF00905">
    <property type="entry name" value="Transpeptidase"/>
    <property type="match status" value="1"/>
</dbReference>
<dbReference type="Pfam" id="PF03717">
    <property type="entry name" value="PBP_dimer"/>
    <property type="match status" value="1"/>
</dbReference>
<dbReference type="InterPro" id="IPR001460">
    <property type="entry name" value="PCN-bd_Tpept"/>
</dbReference>
<dbReference type="CDD" id="cd06577">
    <property type="entry name" value="PASTA_pknB"/>
    <property type="match status" value="1"/>
</dbReference>
<dbReference type="SUPFAM" id="SSF56519">
    <property type="entry name" value="Penicillin binding protein dimerisation domain"/>
    <property type="match status" value="1"/>
</dbReference>
<dbReference type="Gene3D" id="3.40.710.10">
    <property type="entry name" value="DD-peptidase/beta-lactamase superfamily"/>
    <property type="match status" value="1"/>
</dbReference>
<dbReference type="SMART" id="SM00740">
    <property type="entry name" value="PASTA"/>
    <property type="match status" value="2"/>
</dbReference>
<dbReference type="InterPro" id="IPR005543">
    <property type="entry name" value="PASTA_dom"/>
</dbReference>
<evidence type="ECO:0000313" key="6">
    <source>
        <dbReference type="Proteomes" id="UP000284177"/>
    </source>
</evidence>
<evidence type="ECO:0000256" key="3">
    <source>
        <dbReference type="ARBA" id="ARBA00023136"/>
    </source>
</evidence>
<comment type="subcellular location">
    <subcellularLocation>
        <location evidence="1">Membrane</location>
    </subcellularLocation>
</comment>
<dbReference type="Gene3D" id="3.90.1310.10">
    <property type="entry name" value="Penicillin-binding protein 2a (Domain 2)"/>
    <property type="match status" value="1"/>
</dbReference>
<dbReference type="Proteomes" id="UP000284177">
    <property type="component" value="Unassembled WGS sequence"/>
</dbReference>
<proteinExistence type="inferred from homology"/>
<protein>
    <submittedName>
        <fullName evidence="5">Stage V sporulation protein D</fullName>
    </submittedName>
</protein>
<dbReference type="GO" id="GO:0005886">
    <property type="term" value="C:plasma membrane"/>
    <property type="evidence" value="ECO:0007669"/>
    <property type="project" value="TreeGrafter"/>
</dbReference>
<dbReference type="PANTHER" id="PTHR30627">
    <property type="entry name" value="PEPTIDOGLYCAN D,D-TRANSPEPTIDASE"/>
    <property type="match status" value="1"/>
</dbReference>
<dbReference type="CDD" id="cd06575">
    <property type="entry name" value="PASTA_Pbp2x-like_2"/>
    <property type="match status" value="1"/>
</dbReference>
<organism evidence="5 6">
    <name type="scientific">Thermohalobacter berrensis</name>
    <dbReference type="NCBI Taxonomy" id="99594"/>
    <lineage>
        <taxon>Bacteria</taxon>
        <taxon>Bacillati</taxon>
        <taxon>Bacillota</taxon>
        <taxon>Tissierellia</taxon>
        <taxon>Tissierellales</taxon>
        <taxon>Thermohalobacteraceae</taxon>
        <taxon>Thermohalobacter</taxon>
    </lineage>
</organism>
<dbReference type="InterPro" id="IPR005311">
    <property type="entry name" value="PBP_dimer"/>
</dbReference>
<dbReference type="InterPro" id="IPR050515">
    <property type="entry name" value="Beta-lactam/transpept"/>
</dbReference>
<keyword evidence="3" id="KW-0472">Membrane</keyword>